<dbReference type="Proteomes" id="UP000008366">
    <property type="component" value="Unassembled WGS sequence"/>
</dbReference>
<dbReference type="OrthoDB" id="9810154at2"/>
<dbReference type="SUPFAM" id="SSF53254">
    <property type="entry name" value="Phosphoglycerate mutase-like"/>
    <property type="match status" value="1"/>
</dbReference>
<sequence>MPTLLLIRHAKSVWPHDEPDDQRRDLAPRGRRQAPEVGRWLHGSGLAPALAVVSPATRAQKTWELIAPELDAEVEVRTEPAAYAFSGEQIIDLVRALPADVECAAIVGHNPALEELAELLTGESVRLVTSALAVVQVPEFATAGDGGGTLRSAGRPASEDLQLRPF</sequence>
<dbReference type="InterPro" id="IPR013078">
    <property type="entry name" value="His_Pase_superF_clade-1"/>
</dbReference>
<keyword evidence="3" id="KW-1185">Reference proteome</keyword>
<dbReference type="CDD" id="cd07067">
    <property type="entry name" value="HP_PGM_like"/>
    <property type="match status" value="1"/>
</dbReference>
<dbReference type="EMBL" id="BAHD01000110">
    <property type="protein sequence ID" value="GAB98188.1"/>
    <property type="molecule type" value="Genomic_DNA"/>
</dbReference>
<accession>K6VPP8</accession>
<comment type="caution">
    <text evidence="2">The sequence shown here is derived from an EMBL/GenBank/DDBJ whole genome shotgun (WGS) entry which is preliminary data.</text>
</comment>
<dbReference type="InterPro" id="IPR029033">
    <property type="entry name" value="His_PPase_superfam"/>
</dbReference>
<dbReference type="Gene3D" id="3.40.50.1240">
    <property type="entry name" value="Phosphoglycerate mutase-like"/>
    <property type="match status" value="1"/>
</dbReference>
<dbReference type="STRING" id="1184609.KILIM_110_00030"/>
<protein>
    <submittedName>
        <fullName evidence="2">Putative phosphohistidine phosphatase</fullName>
    </submittedName>
</protein>
<evidence type="ECO:0000313" key="2">
    <source>
        <dbReference type="EMBL" id="GAB98188.1"/>
    </source>
</evidence>
<reference evidence="2 3" key="1">
    <citation type="submission" date="2012-08" db="EMBL/GenBank/DDBJ databases">
        <title>Whole genome shotgun sequence of Kineosphaera limosa NBRC 100340.</title>
        <authorList>
            <person name="Yoshida I."/>
            <person name="Isaki S."/>
            <person name="Hosoyama A."/>
            <person name="Tsuchikane K."/>
            <person name="Katsumata H."/>
            <person name="Ando Y."/>
            <person name="Ohji S."/>
            <person name="Hamada M."/>
            <person name="Tamura T."/>
            <person name="Yamazoe A."/>
            <person name="Yamazaki S."/>
            <person name="Fujita N."/>
        </authorList>
    </citation>
    <scope>NUCLEOTIDE SEQUENCE [LARGE SCALE GENOMIC DNA]</scope>
    <source>
        <strain evidence="2 3">NBRC 100340</strain>
    </source>
</reference>
<proteinExistence type="predicted"/>
<dbReference type="PANTHER" id="PTHR47623:SF1">
    <property type="entry name" value="OS09G0287300 PROTEIN"/>
    <property type="match status" value="1"/>
</dbReference>
<feature type="region of interest" description="Disordered" evidence="1">
    <location>
        <begin position="15"/>
        <end position="34"/>
    </location>
</feature>
<feature type="region of interest" description="Disordered" evidence="1">
    <location>
        <begin position="145"/>
        <end position="166"/>
    </location>
</feature>
<dbReference type="PANTHER" id="PTHR47623">
    <property type="entry name" value="OS09G0287300 PROTEIN"/>
    <property type="match status" value="1"/>
</dbReference>
<dbReference type="eggNOG" id="COG2062">
    <property type="taxonomic scope" value="Bacteria"/>
</dbReference>
<evidence type="ECO:0000313" key="3">
    <source>
        <dbReference type="Proteomes" id="UP000008366"/>
    </source>
</evidence>
<dbReference type="RefSeq" id="WP_006594720.1">
    <property type="nucleotide sequence ID" value="NZ_BAHD01000110.1"/>
</dbReference>
<name>K6VPP8_9MICO</name>
<dbReference type="SMART" id="SM00855">
    <property type="entry name" value="PGAM"/>
    <property type="match status" value="1"/>
</dbReference>
<gene>
    <name evidence="2" type="ORF">KILIM_110_00030</name>
</gene>
<dbReference type="AlphaFoldDB" id="K6VPP8"/>
<feature type="compositionally biased region" description="Basic and acidic residues" evidence="1">
    <location>
        <begin position="157"/>
        <end position="166"/>
    </location>
</feature>
<dbReference type="Pfam" id="PF00300">
    <property type="entry name" value="His_Phos_1"/>
    <property type="match status" value="1"/>
</dbReference>
<organism evidence="2 3">
    <name type="scientific">Kineosphaera limosa NBRC 100340</name>
    <dbReference type="NCBI Taxonomy" id="1184609"/>
    <lineage>
        <taxon>Bacteria</taxon>
        <taxon>Bacillati</taxon>
        <taxon>Actinomycetota</taxon>
        <taxon>Actinomycetes</taxon>
        <taxon>Micrococcales</taxon>
        <taxon>Dermatophilaceae</taxon>
        <taxon>Kineosphaera</taxon>
    </lineage>
</organism>
<feature type="compositionally biased region" description="Basic and acidic residues" evidence="1">
    <location>
        <begin position="15"/>
        <end position="28"/>
    </location>
</feature>
<evidence type="ECO:0000256" key="1">
    <source>
        <dbReference type="SAM" id="MobiDB-lite"/>
    </source>
</evidence>